<reference evidence="6" key="2">
    <citation type="submission" date="2021-08" db="EMBL/GenBank/DDBJ databases">
        <authorList>
            <person name="Tani A."/>
            <person name="Ola A."/>
            <person name="Ogura Y."/>
            <person name="Katsura K."/>
            <person name="Hayashi T."/>
        </authorList>
    </citation>
    <scope>NUCLEOTIDE SEQUENCE</scope>
    <source>
        <strain evidence="6">DSM 14458</strain>
    </source>
</reference>
<dbReference type="InterPro" id="IPR036908">
    <property type="entry name" value="RlpA-like_sf"/>
</dbReference>
<comment type="function">
    <text evidence="3">Lytic transglycosylase with a strong preference for naked glycan strands that lack stem peptides.</text>
</comment>
<dbReference type="EC" id="4.2.2.-" evidence="3"/>
<reference evidence="6" key="1">
    <citation type="journal article" date="2021" name="Front. Microbiol.">
        <title>Comprehensive Comparative Genomics and Phenotyping of Methylobacterium Species.</title>
        <authorList>
            <person name="Alessa O."/>
            <person name="Ogura Y."/>
            <person name="Fujitani Y."/>
            <person name="Takami H."/>
            <person name="Hayashi T."/>
            <person name="Sahin N."/>
            <person name="Tani A."/>
        </authorList>
    </citation>
    <scope>NUCLEOTIDE SEQUENCE</scope>
    <source>
        <strain evidence="6">DSM 14458</strain>
    </source>
</reference>
<accession>A0ABQ4V0D7</accession>
<keyword evidence="3" id="KW-0732">Signal</keyword>
<dbReference type="Pfam" id="PF03330">
    <property type="entry name" value="DPBB_1"/>
    <property type="match status" value="1"/>
</dbReference>
<feature type="domain" description="RlpA-like protein double-psi beta-barrel" evidence="5">
    <location>
        <begin position="27"/>
        <end position="103"/>
    </location>
</feature>
<evidence type="ECO:0000256" key="2">
    <source>
        <dbReference type="ARBA" id="ARBA00023316"/>
    </source>
</evidence>
<name>A0ABQ4V0D7_9HYPH</name>
<evidence type="ECO:0000313" key="6">
    <source>
        <dbReference type="EMBL" id="GJE76387.1"/>
    </source>
</evidence>
<feature type="chain" id="PRO_5044936818" description="Endolytic peptidoglycan transglycosylase RlpA" evidence="3">
    <location>
        <begin position="27"/>
        <end position="115"/>
    </location>
</feature>
<dbReference type="EMBL" id="BPRE01000008">
    <property type="protein sequence ID" value="GJE76387.1"/>
    <property type="molecule type" value="Genomic_DNA"/>
</dbReference>
<proteinExistence type="inferred from homology"/>
<feature type="signal peptide" evidence="3">
    <location>
        <begin position="1"/>
        <end position="26"/>
    </location>
</feature>
<dbReference type="CDD" id="cd22268">
    <property type="entry name" value="DPBB_RlpA-like"/>
    <property type="match status" value="1"/>
</dbReference>
<dbReference type="SUPFAM" id="SSF50685">
    <property type="entry name" value="Barwin-like endoglucanases"/>
    <property type="match status" value="1"/>
</dbReference>
<evidence type="ECO:0000256" key="1">
    <source>
        <dbReference type="ARBA" id="ARBA00023239"/>
    </source>
</evidence>
<keyword evidence="2 3" id="KW-0961">Cell wall biogenesis/degradation</keyword>
<gene>
    <name evidence="6" type="primary">rlpA_1</name>
    <name evidence="3" type="synonym">rlpA</name>
    <name evidence="6" type="ORF">BGCPKDLD_2979</name>
</gene>
<keyword evidence="1 3" id="KW-0456">Lyase</keyword>
<comment type="similarity">
    <text evidence="3 4">Belongs to the RlpA family.</text>
</comment>
<dbReference type="NCBIfam" id="TIGR00413">
    <property type="entry name" value="rlpA"/>
    <property type="match status" value="1"/>
</dbReference>
<protein>
    <recommendedName>
        <fullName evidence="3">Endolytic peptidoglycan transglycosylase RlpA</fullName>
        <ecNumber evidence="3">4.2.2.-</ecNumber>
    </recommendedName>
</protein>
<sequence precursor="true">MKVTSWTVAVCLATIVGTAAVLPAQAQSGRASWYGSGHRTANGERFNPNGMTAAHRSLPFGTRVRVTNRSNGRSVVVRINDRGPFVGGRVIDLARGSAKALGIGGVSYVSLSVVR</sequence>
<organism evidence="6 7">
    <name type="scientific">Methylorubrum suomiense</name>
    <dbReference type="NCBI Taxonomy" id="144191"/>
    <lineage>
        <taxon>Bacteria</taxon>
        <taxon>Pseudomonadati</taxon>
        <taxon>Pseudomonadota</taxon>
        <taxon>Alphaproteobacteria</taxon>
        <taxon>Hyphomicrobiales</taxon>
        <taxon>Methylobacteriaceae</taxon>
        <taxon>Methylorubrum</taxon>
    </lineage>
</organism>
<dbReference type="Gene3D" id="2.40.40.10">
    <property type="entry name" value="RlpA-like domain"/>
    <property type="match status" value="1"/>
</dbReference>
<evidence type="ECO:0000256" key="3">
    <source>
        <dbReference type="HAMAP-Rule" id="MF_02071"/>
    </source>
</evidence>
<evidence type="ECO:0000259" key="5">
    <source>
        <dbReference type="Pfam" id="PF03330"/>
    </source>
</evidence>
<dbReference type="InterPro" id="IPR034718">
    <property type="entry name" value="RlpA"/>
</dbReference>
<evidence type="ECO:0000256" key="4">
    <source>
        <dbReference type="RuleBase" id="RU003495"/>
    </source>
</evidence>
<dbReference type="RefSeq" id="WP_137829304.1">
    <property type="nucleotide sequence ID" value="NZ_BPRE01000008.1"/>
</dbReference>
<dbReference type="InterPro" id="IPR009009">
    <property type="entry name" value="RlpA-like_DPBB"/>
</dbReference>
<dbReference type="InterPro" id="IPR012997">
    <property type="entry name" value="RplA"/>
</dbReference>
<dbReference type="Proteomes" id="UP001055093">
    <property type="component" value="Unassembled WGS sequence"/>
</dbReference>
<dbReference type="HAMAP" id="MF_02071">
    <property type="entry name" value="RlpA"/>
    <property type="match status" value="1"/>
</dbReference>
<keyword evidence="7" id="KW-1185">Reference proteome</keyword>
<dbReference type="PANTHER" id="PTHR34183:SF8">
    <property type="entry name" value="ENDOLYTIC PEPTIDOGLYCAN TRANSGLYCOSYLASE RLPA-RELATED"/>
    <property type="match status" value="1"/>
</dbReference>
<comment type="caution">
    <text evidence="6">The sequence shown here is derived from an EMBL/GenBank/DDBJ whole genome shotgun (WGS) entry which is preliminary data.</text>
</comment>
<dbReference type="PANTHER" id="PTHR34183">
    <property type="entry name" value="ENDOLYTIC PEPTIDOGLYCAN TRANSGLYCOSYLASE RLPA"/>
    <property type="match status" value="1"/>
</dbReference>
<evidence type="ECO:0000313" key="7">
    <source>
        <dbReference type="Proteomes" id="UP001055093"/>
    </source>
</evidence>